<dbReference type="Proteomes" id="UP000178583">
    <property type="component" value="Unassembled WGS sequence"/>
</dbReference>
<gene>
    <name evidence="1" type="ORF">A2215_01905</name>
</gene>
<evidence type="ECO:0000313" key="1">
    <source>
        <dbReference type="EMBL" id="OGD63190.1"/>
    </source>
</evidence>
<comment type="caution">
    <text evidence="1">The sequence shown here is derived from an EMBL/GenBank/DDBJ whole genome shotgun (WGS) entry which is preliminary data.</text>
</comment>
<protein>
    <submittedName>
        <fullName evidence="1">Uncharacterized protein</fullName>
    </submittedName>
</protein>
<proteinExistence type="predicted"/>
<evidence type="ECO:0000313" key="2">
    <source>
        <dbReference type="Proteomes" id="UP000178583"/>
    </source>
</evidence>
<name>A0A1F5E7A6_9BACT</name>
<organism evidence="1 2">
    <name type="scientific">Candidatus Berkelbacteria bacterium RIFOXYA2_FULL_43_10</name>
    <dbReference type="NCBI Taxonomy" id="1797472"/>
    <lineage>
        <taxon>Bacteria</taxon>
        <taxon>Candidatus Berkelbacteria</taxon>
    </lineage>
</organism>
<sequence length="65" mass="7335">MKDPTDFCEILHFVQNDIFLYTPPFIKLALNKKCGTVLYSDAGGGGTYAWPPEGDQDCYTAHYRT</sequence>
<dbReference type="EMBL" id="MEZY01000038">
    <property type="protein sequence ID" value="OGD63190.1"/>
    <property type="molecule type" value="Genomic_DNA"/>
</dbReference>
<dbReference type="AlphaFoldDB" id="A0A1F5E7A6"/>
<reference evidence="1 2" key="1">
    <citation type="journal article" date="2016" name="Nat. Commun.">
        <title>Thousands of microbial genomes shed light on interconnected biogeochemical processes in an aquifer system.</title>
        <authorList>
            <person name="Anantharaman K."/>
            <person name="Brown C.T."/>
            <person name="Hug L.A."/>
            <person name="Sharon I."/>
            <person name="Castelle C.J."/>
            <person name="Probst A.J."/>
            <person name="Thomas B.C."/>
            <person name="Singh A."/>
            <person name="Wilkins M.J."/>
            <person name="Karaoz U."/>
            <person name="Brodie E.L."/>
            <person name="Williams K.H."/>
            <person name="Hubbard S.S."/>
            <person name="Banfield J.F."/>
        </authorList>
    </citation>
    <scope>NUCLEOTIDE SEQUENCE [LARGE SCALE GENOMIC DNA]</scope>
</reference>
<accession>A0A1F5E7A6</accession>